<reference evidence="1 2" key="1">
    <citation type="submission" date="2016-10" db="EMBL/GenBank/DDBJ databases">
        <authorList>
            <person name="de Groot N.N."/>
        </authorList>
    </citation>
    <scope>NUCLEOTIDE SEQUENCE [LARGE SCALE GENOMIC DNA]</scope>
    <source>
        <strain evidence="1 2">CGMCC 1.6502</strain>
    </source>
</reference>
<evidence type="ECO:0000313" key="2">
    <source>
        <dbReference type="Proteomes" id="UP000198694"/>
    </source>
</evidence>
<proteinExistence type="predicted"/>
<dbReference type="RefSeq" id="WP_175559323.1">
    <property type="nucleotide sequence ID" value="NZ_FNFL01000003.1"/>
</dbReference>
<organism evidence="1 2">
    <name type="scientific">Sediminibacillus albus</name>
    <dbReference type="NCBI Taxonomy" id="407036"/>
    <lineage>
        <taxon>Bacteria</taxon>
        <taxon>Bacillati</taxon>
        <taxon>Bacillota</taxon>
        <taxon>Bacilli</taxon>
        <taxon>Bacillales</taxon>
        <taxon>Bacillaceae</taxon>
        <taxon>Sediminibacillus</taxon>
    </lineage>
</organism>
<keyword evidence="2" id="KW-1185">Reference proteome</keyword>
<dbReference type="AlphaFoldDB" id="A0A1G8ZZ17"/>
<name>A0A1G8ZZ17_9BACI</name>
<protein>
    <submittedName>
        <fullName evidence="1">Uncharacterized protein</fullName>
    </submittedName>
</protein>
<accession>A0A1G8ZZ17</accession>
<sequence>MVNKEAVDLAKKVVELDIKRDEAWENLAALAGEKAHELLRMVQNS</sequence>
<dbReference type="EMBL" id="FNFL01000003">
    <property type="protein sequence ID" value="SDK20187.1"/>
    <property type="molecule type" value="Genomic_DNA"/>
</dbReference>
<gene>
    <name evidence="1" type="ORF">SAMN05216243_2300</name>
</gene>
<dbReference type="Proteomes" id="UP000198694">
    <property type="component" value="Unassembled WGS sequence"/>
</dbReference>
<evidence type="ECO:0000313" key="1">
    <source>
        <dbReference type="EMBL" id="SDK20187.1"/>
    </source>
</evidence>